<protein>
    <submittedName>
        <fullName evidence="12">CCA tRNA nucleotidyltransferase</fullName>
    </submittedName>
</protein>
<sequence length="402" mass="44315">MTMPDADFSWLSEPRLRKIVGALTAGGEARFVGGCVRDSLLGETPLDNDAIDIDIATDRTPEEMKALFDAAGIRWIATGEAHGTLTAVEDGLVAECTTLRADEETDGRHAQVRFTRNWDEDWRRRDFTINALYADPDGRIWDPAGGLEDLEARRVRFIGDARDRIREDALRILRFFRFSARFAEGYDADGLAAIREQADLLDILSRERVWSELRRTFAAKGAPRALAVACEVGVLQRLLPGVPRTDVFARLHAAGHWEPALSLAALWPGLPRDVLRERLKPSNEVLGRYAAIEATRDAIIRGIQAHELLYRFGREDAVAAAALAAAEGRQVPDGLVARLQADEVPVLPISGRDVIAKGVKPGAEVSEVMKRFEKLWLEAGAPSESQRTEELLNRALGSKPAG</sequence>
<dbReference type="InterPro" id="IPR002646">
    <property type="entry name" value="PolA_pol_head_dom"/>
</dbReference>
<evidence type="ECO:0000259" key="11">
    <source>
        <dbReference type="Pfam" id="PF12627"/>
    </source>
</evidence>
<evidence type="ECO:0000256" key="5">
    <source>
        <dbReference type="ARBA" id="ARBA00022723"/>
    </source>
</evidence>
<comment type="similarity">
    <text evidence="8">Belongs to the tRNA nucleotidyltransferase/poly(A) polymerase family.</text>
</comment>
<name>A0ABV7M7G6_9PROT</name>
<feature type="domain" description="Poly A polymerase head" evidence="10">
    <location>
        <begin position="29"/>
        <end position="156"/>
    </location>
</feature>
<reference evidence="13" key="1">
    <citation type="journal article" date="2019" name="Int. J. Syst. Evol. Microbiol.">
        <title>The Global Catalogue of Microorganisms (GCM) 10K type strain sequencing project: providing services to taxonomists for standard genome sequencing and annotation.</title>
        <authorList>
            <consortium name="The Broad Institute Genomics Platform"/>
            <consortium name="The Broad Institute Genome Sequencing Center for Infectious Disease"/>
            <person name="Wu L."/>
            <person name="Ma J."/>
        </authorList>
    </citation>
    <scope>NUCLEOTIDE SEQUENCE [LARGE SCALE GENOMIC DNA]</scope>
    <source>
        <strain evidence="13">KCTC 22245</strain>
    </source>
</reference>
<dbReference type="PANTHER" id="PTHR46173:SF1">
    <property type="entry name" value="CCA TRNA NUCLEOTIDYLTRANSFERASE 1, MITOCHONDRIAL"/>
    <property type="match status" value="1"/>
</dbReference>
<dbReference type="InterPro" id="IPR043519">
    <property type="entry name" value="NT_sf"/>
</dbReference>
<keyword evidence="7" id="KW-0460">Magnesium</keyword>
<organism evidence="12 13">
    <name type="scientific">Parvularcula lutaonensis</name>
    <dbReference type="NCBI Taxonomy" id="491923"/>
    <lineage>
        <taxon>Bacteria</taxon>
        <taxon>Pseudomonadati</taxon>
        <taxon>Pseudomonadota</taxon>
        <taxon>Alphaproteobacteria</taxon>
        <taxon>Parvularculales</taxon>
        <taxon>Parvularculaceae</taxon>
        <taxon>Parvularcula</taxon>
    </lineage>
</organism>
<feature type="domain" description="tRNA nucleotidyltransferase/poly(A) polymerase RNA and SrmB- binding" evidence="11">
    <location>
        <begin position="191"/>
        <end position="242"/>
    </location>
</feature>
<evidence type="ECO:0000259" key="10">
    <source>
        <dbReference type="Pfam" id="PF01743"/>
    </source>
</evidence>
<gene>
    <name evidence="12" type="ORF">ACFONP_01420</name>
</gene>
<feature type="region of interest" description="Disordered" evidence="9">
    <location>
        <begin position="382"/>
        <end position="402"/>
    </location>
</feature>
<evidence type="ECO:0000313" key="13">
    <source>
        <dbReference type="Proteomes" id="UP001595607"/>
    </source>
</evidence>
<dbReference type="InterPro" id="IPR050264">
    <property type="entry name" value="Bact_CCA-adding_enz_type3_sf"/>
</dbReference>
<evidence type="ECO:0000256" key="9">
    <source>
        <dbReference type="SAM" id="MobiDB-lite"/>
    </source>
</evidence>
<dbReference type="Gene3D" id="3.30.460.10">
    <property type="entry name" value="Beta Polymerase, domain 2"/>
    <property type="match status" value="1"/>
</dbReference>
<dbReference type="SUPFAM" id="SSF81891">
    <property type="entry name" value="Poly A polymerase C-terminal region-like"/>
    <property type="match status" value="1"/>
</dbReference>
<dbReference type="RefSeq" id="WP_189572308.1">
    <property type="nucleotide sequence ID" value="NZ_BMXU01000001.1"/>
</dbReference>
<keyword evidence="2 8" id="KW-0808">Transferase</keyword>
<keyword evidence="13" id="KW-1185">Reference proteome</keyword>
<dbReference type="Proteomes" id="UP001595607">
    <property type="component" value="Unassembled WGS sequence"/>
</dbReference>
<dbReference type="EMBL" id="JBHRVA010000002">
    <property type="protein sequence ID" value="MFC3301389.1"/>
    <property type="molecule type" value="Genomic_DNA"/>
</dbReference>
<keyword evidence="3" id="KW-0819">tRNA processing</keyword>
<comment type="cofactor">
    <cofactor evidence="1">
        <name>Mg(2+)</name>
        <dbReference type="ChEBI" id="CHEBI:18420"/>
    </cofactor>
</comment>
<keyword evidence="4" id="KW-0548">Nucleotidyltransferase</keyword>
<proteinExistence type="inferred from homology"/>
<comment type="caution">
    <text evidence="12">The sequence shown here is derived from an EMBL/GenBank/DDBJ whole genome shotgun (WGS) entry which is preliminary data.</text>
</comment>
<evidence type="ECO:0000256" key="8">
    <source>
        <dbReference type="RuleBase" id="RU003953"/>
    </source>
</evidence>
<dbReference type="CDD" id="cd05398">
    <property type="entry name" value="NT_ClassII-CCAase"/>
    <property type="match status" value="1"/>
</dbReference>
<dbReference type="PANTHER" id="PTHR46173">
    <property type="entry name" value="CCA TRNA NUCLEOTIDYLTRANSFERASE 1, MITOCHONDRIAL"/>
    <property type="match status" value="1"/>
</dbReference>
<keyword evidence="5" id="KW-0479">Metal-binding</keyword>
<dbReference type="Gene3D" id="1.10.3090.10">
    <property type="entry name" value="cca-adding enzyme, domain 2"/>
    <property type="match status" value="1"/>
</dbReference>
<evidence type="ECO:0000313" key="12">
    <source>
        <dbReference type="EMBL" id="MFC3301389.1"/>
    </source>
</evidence>
<keyword evidence="6" id="KW-0547">Nucleotide-binding</keyword>
<evidence type="ECO:0000256" key="7">
    <source>
        <dbReference type="ARBA" id="ARBA00022842"/>
    </source>
</evidence>
<accession>A0ABV7M7G6</accession>
<dbReference type="Pfam" id="PF12627">
    <property type="entry name" value="PolyA_pol_RNAbd"/>
    <property type="match status" value="1"/>
</dbReference>
<keyword evidence="8" id="KW-0694">RNA-binding</keyword>
<evidence type="ECO:0000256" key="3">
    <source>
        <dbReference type="ARBA" id="ARBA00022694"/>
    </source>
</evidence>
<evidence type="ECO:0000256" key="1">
    <source>
        <dbReference type="ARBA" id="ARBA00001946"/>
    </source>
</evidence>
<evidence type="ECO:0000256" key="2">
    <source>
        <dbReference type="ARBA" id="ARBA00022679"/>
    </source>
</evidence>
<evidence type="ECO:0000256" key="4">
    <source>
        <dbReference type="ARBA" id="ARBA00022695"/>
    </source>
</evidence>
<dbReference type="InterPro" id="IPR032828">
    <property type="entry name" value="PolyA_RNA-bd"/>
</dbReference>
<dbReference type="Pfam" id="PF01743">
    <property type="entry name" value="PolyA_pol"/>
    <property type="match status" value="1"/>
</dbReference>
<dbReference type="SUPFAM" id="SSF81301">
    <property type="entry name" value="Nucleotidyltransferase"/>
    <property type="match status" value="1"/>
</dbReference>
<evidence type="ECO:0000256" key="6">
    <source>
        <dbReference type="ARBA" id="ARBA00022741"/>
    </source>
</evidence>